<evidence type="ECO:0000256" key="1">
    <source>
        <dbReference type="ARBA" id="ARBA00023125"/>
    </source>
</evidence>
<dbReference type="InterPro" id="IPR036271">
    <property type="entry name" value="Tet_transcr_reg_TetR-rel_C_sf"/>
</dbReference>
<dbReference type="InterPro" id="IPR001647">
    <property type="entry name" value="HTH_TetR"/>
</dbReference>
<accession>A0ABU6F2C2</accession>
<dbReference type="Gene3D" id="1.10.10.60">
    <property type="entry name" value="Homeodomain-like"/>
    <property type="match status" value="1"/>
</dbReference>
<sequence length="220" mass="23861">MASAAAPAAKTPPRGRIDKRNAILAAAFDVFATHGYAQTLVQQIAEEAGVAKPTVYNHFTDKEALFRASLTAEAEAVMQKNIDVLDRLRSPGDDLRAALSEVALRLARSCCDKRSRSLRWLTYAQVARFPDLIEVVQGCTSLRISEALADRLSRLTVSGRLRPCDPELAAEQLLALITGPLEVRSRLGTRRIGPAELRELADAAVDTFLHAYGAEPPAAD</sequence>
<evidence type="ECO:0000313" key="5">
    <source>
        <dbReference type="Proteomes" id="UP001354931"/>
    </source>
</evidence>
<dbReference type="PROSITE" id="PS50977">
    <property type="entry name" value="HTH_TETR_2"/>
    <property type="match status" value="1"/>
</dbReference>
<name>A0ABU6F2C2_9ACTN</name>
<dbReference type="RefSeq" id="WP_326015215.1">
    <property type="nucleotide sequence ID" value="NZ_JAOZYC010000057.1"/>
</dbReference>
<keyword evidence="5" id="KW-1185">Reference proteome</keyword>
<dbReference type="InterPro" id="IPR039536">
    <property type="entry name" value="TetR_C_Proteobacteria"/>
</dbReference>
<dbReference type="PANTHER" id="PTHR30055:SF146">
    <property type="entry name" value="HTH-TYPE TRANSCRIPTIONAL DUAL REGULATOR CECR"/>
    <property type="match status" value="1"/>
</dbReference>
<dbReference type="EMBL" id="JAOZYC010000057">
    <property type="protein sequence ID" value="MEB8337545.1"/>
    <property type="molecule type" value="Genomic_DNA"/>
</dbReference>
<feature type="domain" description="HTH tetR-type" evidence="3">
    <location>
        <begin position="17"/>
        <end position="77"/>
    </location>
</feature>
<reference evidence="4 5" key="1">
    <citation type="submission" date="2022-10" db="EMBL/GenBank/DDBJ databases">
        <authorList>
            <person name="Xie J."/>
            <person name="Shen N."/>
        </authorList>
    </citation>
    <scope>NUCLEOTIDE SEQUENCE [LARGE SCALE GENOMIC DNA]</scope>
    <source>
        <strain evidence="4 5">YIM65594</strain>
    </source>
</reference>
<evidence type="ECO:0000313" key="4">
    <source>
        <dbReference type="EMBL" id="MEB8337545.1"/>
    </source>
</evidence>
<dbReference type="Pfam" id="PF14246">
    <property type="entry name" value="TetR_C_7"/>
    <property type="match status" value="1"/>
</dbReference>
<organism evidence="4 5">
    <name type="scientific">Streptomyces endophyticus</name>
    <dbReference type="NCBI Taxonomy" id="714166"/>
    <lineage>
        <taxon>Bacteria</taxon>
        <taxon>Bacillati</taxon>
        <taxon>Actinomycetota</taxon>
        <taxon>Actinomycetes</taxon>
        <taxon>Kitasatosporales</taxon>
        <taxon>Streptomycetaceae</taxon>
        <taxon>Streptomyces</taxon>
    </lineage>
</organism>
<comment type="caution">
    <text evidence="4">The sequence shown here is derived from an EMBL/GenBank/DDBJ whole genome shotgun (WGS) entry which is preliminary data.</text>
</comment>
<protein>
    <submittedName>
        <fullName evidence="4">TetR/AcrR family transcriptional regulator</fullName>
    </submittedName>
</protein>
<proteinExistence type="predicted"/>
<evidence type="ECO:0000259" key="3">
    <source>
        <dbReference type="PROSITE" id="PS50977"/>
    </source>
</evidence>
<dbReference type="PRINTS" id="PR00455">
    <property type="entry name" value="HTHTETR"/>
</dbReference>
<dbReference type="SUPFAM" id="SSF48498">
    <property type="entry name" value="Tetracyclin repressor-like, C-terminal domain"/>
    <property type="match status" value="1"/>
</dbReference>
<gene>
    <name evidence="4" type="ORF">OKJ99_08465</name>
</gene>
<dbReference type="InterPro" id="IPR050109">
    <property type="entry name" value="HTH-type_TetR-like_transc_reg"/>
</dbReference>
<dbReference type="Pfam" id="PF00440">
    <property type="entry name" value="TetR_N"/>
    <property type="match status" value="1"/>
</dbReference>
<dbReference type="Proteomes" id="UP001354931">
    <property type="component" value="Unassembled WGS sequence"/>
</dbReference>
<dbReference type="Gene3D" id="1.10.357.10">
    <property type="entry name" value="Tetracycline Repressor, domain 2"/>
    <property type="match status" value="1"/>
</dbReference>
<dbReference type="InterPro" id="IPR009057">
    <property type="entry name" value="Homeodomain-like_sf"/>
</dbReference>
<keyword evidence="1 2" id="KW-0238">DNA-binding</keyword>
<dbReference type="SUPFAM" id="SSF46689">
    <property type="entry name" value="Homeodomain-like"/>
    <property type="match status" value="1"/>
</dbReference>
<dbReference type="PANTHER" id="PTHR30055">
    <property type="entry name" value="HTH-TYPE TRANSCRIPTIONAL REGULATOR RUTR"/>
    <property type="match status" value="1"/>
</dbReference>
<evidence type="ECO:0000256" key="2">
    <source>
        <dbReference type="PROSITE-ProRule" id="PRU00335"/>
    </source>
</evidence>
<feature type="DNA-binding region" description="H-T-H motif" evidence="2">
    <location>
        <begin position="40"/>
        <end position="59"/>
    </location>
</feature>